<sequence length="1384" mass="150362">MASGPPYNGYQVPPGVPNQAAPPTQEYSQSPHLQQYSSPPPHQYVHGQQPNYQSPHPGHAQQAYQTPQPPPAQYAQSPQGVPQQYAPAQQHSYQSPPPPGHYQVNQPAQSPQVQHTQSPQGQYPQQQTPSQQPNYQAPTYGVAAAPTPAQHQQQYQQQAAQFATRPSAQAQLQSTAQSLFKSGKGILGNLASNIKSKYPASSPSGAPASSGTSYTGEAPKPTYNPAQHPTQTPLSPTNPSPQGYGQTQPQQAYANQAPATPQQSVPPAAPGYPPTQHQPAPATSSAQQPSAPGQPPHLSWQERLSAAQQPSVPSQSPHLSWQERLEAAQHPSQEFQQSHANVHAGVQGTVPQPLVQSPPGASPYSQPVLHHQQSNPYQPTPAPPSHQSVPQGAGSVASPGYGQNPSQVSPHQQQQSAPPQLQQQASWPQQGGVSTYNPTLSSPPPPPQTAPQSGPPAGPPNHGSPALQQQPQYHQQSGATNPQDPTAAQQTGQTSPYPAAPASATHNPHHVVPTQQPYQSPPPQGCPQQQAPAPYNPMAVSGLSPTAHTMPVPLAQSAPMSHPQGHPATKSPHQQHQSPPAQQPVTATQHQQVPFQGVSEHQEQYHAPSQAQVPQTGGAPGGVQPIAPPGQAHSYPPPPLQQPQHDVHSVSAPAPNQFHPYSAPVDQQAPLAQYSHHPEVAATNAPAPQQYTSPPNLPLPAGPINHGQVPANPPPAVPGQQFQPYQPAPDVRDSQLPPANANNVPSQPAAYANQQDPVASLSAQMSNLNVLNSGHPPTGLNNNPTSRPDGPRGPPPCQATGMSSDILPYCPEFRTVSYSLDWYRLIAVPQYLICTRCYADHVQSTHLAGHFERYHSPEGTESKCGFWSPRAREVLWPQALQTNDVRPLQAWAEKSLTLKPCKGRVWTTATDEVKWWGMVNNEIDGFISCDACYEDHVVGTPFESRFQPYRQQGQDEKWMCDLCIPYIAKTAVKMAKQNHWNGFVEAAKVRVHLPVCEGRDEESNNGHWMLPRRRIKDLTICEACYLDKLALTPFGNEFERHIRAEGFDAFVESIGQRWKCKLTDTAVNMSIALEAAIYRRDFDVFWNAANAISGLVPCTIHGIVRGNWWTVAGGCDDFDVCEACYKGIIETSGLEKFFEPAQRDQTVDIVCNFCPGTPRWASFITKFAEALDKGVFSHYSDYVKKWAGVPTCPGIKNRGKSKWWGHPEALACQDCWLNFVADTPLGDSVPVKGVYDERTLICQLWSPRMRNMWLAACAAGPPGSPESQKALDEFKAFGSKRVQVYNATVPHIEMIREMQMMKQMQAMQQGQLSLMYQGMNGMAAISGTTDGYLHGNSSVGYYETEHGVTAANMMNNMHAGMADANKMSDWQTIMQLQAAWMEVE</sequence>
<feature type="compositionally biased region" description="Polar residues" evidence="1">
    <location>
        <begin position="330"/>
        <end position="340"/>
    </location>
</feature>
<accession>A0A8H5Z629</accession>
<feature type="compositionally biased region" description="Low complexity" evidence="1">
    <location>
        <begin position="571"/>
        <end position="584"/>
    </location>
</feature>
<feature type="compositionally biased region" description="Low complexity" evidence="1">
    <location>
        <begin position="195"/>
        <end position="216"/>
    </location>
</feature>
<feature type="compositionally biased region" description="Polar residues" evidence="1">
    <location>
        <begin position="103"/>
        <end position="113"/>
    </location>
</feature>
<feature type="compositionally biased region" description="Polar residues" evidence="1">
    <location>
        <begin position="477"/>
        <end position="494"/>
    </location>
</feature>
<dbReference type="OrthoDB" id="5324692at2759"/>
<feature type="compositionally biased region" description="Polar residues" evidence="1">
    <location>
        <begin position="585"/>
        <end position="594"/>
    </location>
</feature>
<feature type="compositionally biased region" description="Low complexity" evidence="1">
    <location>
        <begin position="114"/>
        <end position="136"/>
    </location>
</feature>
<reference evidence="2 3" key="1">
    <citation type="submission" date="2020-05" db="EMBL/GenBank/DDBJ databases">
        <title>Identification and distribution of gene clusters putatively required for synthesis of sphingolipid metabolism inhibitors in phylogenetically diverse species of the filamentous fungus Fusarium.</title>
        <authorList>
            <person name="Kim H.-S."/>
            <person name="Busman M."/>
            <person name="Brown D.W."/>
            <person name="Divon H."/>
            <person name="Uhlig S."/>
            <person name="Proctor R.H."/>
        </authorList>
    </citation>
    <scope>NUCLEOTIDE SEQUENCE [LARGE SCALE GENOMIC DNA]</scope>
    <source>
        <strain evidence="2 3">NRRL 66235</strain>
    </source>
</reference>
<feature type="compositionally biased region" description="Low complexity" evidence="1">
    <location>
        <begin position="143"/>
        <end position="175"/>
    </location>
</feature>
<feature type="compositionally biased region" description="Low complexity" evidence="1">
    <location>
        <begin position="308"/>
        <end position="317"/>
    </location>
</feature>
<feature type="compositionally biased region" description="Low complexity" evidence="1">
    <location>
        <begin position="495"/>
        <end position="504"/>
    </location>
</feature>
<evidence type="ECO:0000256" key="1">
    <source>
        <dbReference type="SAM" id="MobiDB-lite"/>
    </source>
</evidence>
<feature type="compositionally biased region" description="Polar residues" evidence="1">
    <location>
        <begin position="740"/>
        <end position="772"/>
    </location>
</feature>
<feature type="region of interest" description="Disordered" evidence="1">
    <location>
        <begin position="1"/>
        <end position="175"/>
    </location>
</feature>
<name>A0A8H5Z629_9HYPO</name>
<proteinExistence type="predicted"/>
<protein>
    <submittedName>
        <fullName evidence="2">Integral membrane protein</fullName>
    </submittedName>
</protein>
<feature type="compositionally biased region" description="Low complexity" evidence="1">
    <location>
        <begin position="403"/>
        <end position="430"/>
    </location>
</feature>
<feature type="region of interest" description="Disordered" evidence="1">
    <location>
        <begin position="194"/>
        <end position="796"/>
    </location>
</feature>
<organism evidence="2 3">
    <name type="scientific">Fusarium mundagurra</name>
    <dbReference type="NCBI Taxonomy" id="1567541"/>
    <lineage>
        <taxon>Eukaryota</taxon>
        <taxon>Fungi</taxon>
        <taxon>Dikarya</taxon>
        <taxon>Ascomycota</taxon>
        <taxon>Pezizomycotina</taxon>
        <taxon>Sordariomycetes</taxon>
        <taxon>Hypocreomycetidae</taxon>
        <taxon>Hypocreales</taxon>
        <taxon>Nectriaceae</taxon>
        <taxon>Fusarium</taxon>
        <taxon>Fusarium fujikuroi species complex</taxon>
    </lineage>
</organism>
<feature type="compositionally biased region" description="Low complexity" evidence="1">
    <location>
        <begin position="278"/>
        <end position="291"/>
    </location>
</feature>
<feature type="compositionally biased region" description="Polar residues" evidence="1">
    <location>
        <begin position="80"/>
        <end position="94"/>
    </location>
</feature>
<evidence type="ECO:0000313" key="2">
    <source>
        <dbReference type="EMBL" id="KAF5724839.1"/>
    </source>
</evidence>
<keyword evidence="3" id="KW-1185">Reference proteome</keyword>
<dbReference type="Proteomes" id="UP000544331">
    <property type="component" value="Unassembled WGS sequence"/>
</dbReference>
<feature type="compositionally biased region" description="Polar residues" evidence="1">
    <location>
        <begin position="21"/>
        <end position="37"/>
    </location>
</feature>
<feature type="compositionally biased region" description="Pro residues" evidence="1">
    <location>
        <begin position="441"/>
        <end position="459"/>
    </location>
</feature>
<dbReference type="EMBL" id="JAAOAN010000024">
    <property type="protein sequence ID" value="KAF5724839.1"/>
    <property type="molecule type" value="Genomic_DNA"/>
</dbReference>
<feature type="compositionally biased region" description="Polar residues" evidence="1">
    <location>
        <begin position="224"/>
        <end position="245"/>
    </location>
</feature>
<comment type="caution">
    <text evidence="2">The sequence shown here is derived from an EMBL/GenBank/DDBJ whole genome shotgun (WGS) entry which is preliminary data.</text>
</comment>
<feature type="compositionally biased region" description="Low complexity" evidence="1">
    <location>
        <begin position="246"/>
        <end position="263"/>
    </location>
</feature>
<gene>
    <name evidence="2" type="ORF">FMUND_395</name>
</gene>
<evidence type="ECO:0000313" key="3">
    <source>
        <dbReference type="Proteomes" id="UP000544331"/>
    </source>
</evidence>